<reference evidence="1" key="1">
    <citation type="submission" date="2022-06" db="EMBL/GenBank/DDBJ databases">
        <title>Phylogenomic reconstructions and comparative analyses of Kickxellomycotina fungi.</title>
        <authorList>
            <person name="Reynolds N.K."/>
            <person name="Stajich J.E."/>
            <person name="Barry K."/>
            <person name="Grigoriev I.V."/>
            <person name="Crous P."/>
            <person name="Smith M.E."/>
        </authorList>
    </citation>
    <scope>NUCLEOTIDE SEQUENCE</scope>
    <source>
        <strain evidence="1">RSA 2271</strain>
    </source>
</reference>
<name>A0ACC1HUS9_9FUNG</name>
<accession>A0ACC1HUS9</accession>
<dbReference type="Proteomes" id="UP001145114">
    <property type="component" value="Unassembled WGS sequence"/>
</dbReference>
<dbReference type="EMBL" id="JAMZIH010000400">
    <property type="protein sequence ID" value="KAJ1679411.1"/>
    <property type="molecule type" value="Genomic_DNA"/>
</dbReference>
<proteinExistence type="predicted"/>
<evidence type="ECO:0000313" key="1">
    <source>
        <dbReference type="EMBL" id="KAJ1679411.1"/>
    </source>
</evidence>
<keyword evidence="2" id="KW-1185">Reference proteome</keyword>
<protein>
    <submittedName>
        <fullName evidence="1">Uncharacterized protein</fullName>
    </submittedName>
</protein>
<sequence length="467" mass="52755">MFPRRHSANQTPPPRTDIPQWYYEYTRLFTHYCQVMSDQIYWLDDRIVFCNQSNPRHYNSNYSLFLYNPAHWFSSSSSNKGNDGRGPTLPGPSIQSSPDAIRMCIREMIDFYFAHSISPRCVIDRSFAPLDKADLLATILEDEGFVVNRNARCTVMMLDIQAWRGSGGYHYFSTTPRYSSSYSSRHRRSSPDASSPIPMPRDRGNGTVGEALAAVDFIHVEDRRHANSSDGGSGNDRDNDDDDDDPLEWLSPSMRIRRDLRLSPPPNDLTIRLASWDDAELMIETSASAFDYDPSDDSSWLSIKLHRQLDNSQGCFSIYIGELLNSPFETQFENGHHHHHHNNNNNNNNNNSSRNNDDDDNDDDDAASISSDSSAESSDSNRVITCYLVCFIPRSDPTSVLIQIIGTAKGFQRRGHATELLLRVIDDLPADTTRVYLGSNSDSATAFCERLGFLRMGTLSLVECSMP</sequence>
<organism evidence="1 2">
    <name type="scientific">Spiromyces aspiralis</name>
    <dbReference type="NCBI Taxonomy" id="68401"/>
    <lineage>
        <taxon>Eukaryota</taxon>
        <taxon>Fungi</taxon>
        <taxon>Fungi incertae sedis</taxon>
        <taxon>Zoopagomycota</taxon>
        <taxon>Kickxellomycotina</taxon>
        <taxon>Kickxellomycetes</taxon>
        <taxon>Kickxellales</taxon>
        <taxon>Kickxellaceae</taxon>
        <taxon>Spiromyces</taxon>
    </lineage>
</organism>
<evidence type="ECO:0000313" key="2">
    <source>
        <dbReference type="Proteomes" id="UP001145114"/>
    </source>
</evidence>
<gene>
    <name evidence="1" type="ORF">EV182_002108</name>
</gene>
<comment type="caution">
    <text evidence="1">The sequence shown here is derived from an EMBL/GenBank/DDBJ whole genome shotgun (WGS) entry which is preliminary data.</text>
</comment>